<dbReference type="SUPFAM" id="SSF51735">
    <property type="entry name" value="NAD(P)-binding Rossmann-fold domains"/>
    <property type="match status" value="1"/>
</dbReference>
<organism evidence="3 4">
    <name type="scientific">Taibaiella chishuiensis</name>
    <dbReference type="NCBI Taxonomy" id="1434707"/>
    <lineage>
        <taxon>Bacteria</taxon>
        <taxon>Pseudomonadati</taxon>
        <taxon>Bacteroidota</taxon>
        <taxon>Chitinophagia</taxon>
        <taxon>Chitinophagales</taxon>
        <taxon>Chitinophagaceae</taxon>
        <taxon>Taibaiella</taxon>
    </lineage>
</organism>
<dbReference type="AlphaFoldDB" id="A0A2P8D089"/>
<accession>A0A2P8D089</accession>
<comment type="caution">
    <text evidence="3">The sequence shown here is derived from an EMBL/GenBank/DDBJ whole genome shotgun (WGS) entry which is preliminary data.</text>
</comment>
<gene>
    <name evidence="3" type="ORF">B0I18_10744</name>
</gene>
<dbReference type="PANTHER" id="PTHR43377:SF1">
    <property type="entry name" value="BILIVERDIN REDUCTASE A"/>
    <property type="match status" value="1"/>
</dbReference>
<dbReference type="PANTHER" id="PTHR43377">
    <property type="entry name" value="BILIVERDIN REDUCTASE A"/>
    <property type="match status" value="1"/>
</dbReference>
<evidence type="ECO:0000259" key="2">
    <source>
        <dbReference type="Pfam" id="PF22725"/>
    </source>
</evidence>
<reference evidence="3 4" key="1">
    <citation type="submission" date="2018-03" db="EMBL/GenBank/DDBJ databases">
        <title>Genomic Encyclopedia of Type Strains, Phase III (KMG-III): the genomes of soil and plant-associated and newly described type strains.</title>
        <authorList>
            <person name="Whitman W."/>
        </authorList>
    </citation>
    <scope>NUCLEOTIDE SEQUENCE [LARGE SCALE GENOMIC DNA]</scope>
    <source>
        <strain evidence="3 4">CGMCC 1.12700</strain>
    </source>
</reference>
<evidence type="ECO:0000313" key="4">
    <source>
        <dbReference type="Proteomes" id="UP000240572"/>
    </source>
</evidence>
<dbReference type="OrthoDB" id="9815825at2"/>
<proteinExistence type="predicted"/>
<feature type="domain" description="GFO/IDH/MocA-like oxidoreductase" evidence="2">
    <location>
        <begin position="153"/>
        <end position="217"/>
    </location>
</feature>
<keyword evidence="4" id="KW-1185">Reference proteome</keyword>
<dbReference type="Proteomes" id="UP000240572">
    <property type="component" value="Unassembled WGS sequence"/>
</dbReference>
<dbReference type="Pfam" id="PF01408">
    <property type="entry name" value="GFO_IDH_MocA"/>
    <property type="match status" value="1"/>
</dbReference>
<dbReference type="Gene3D" id="3.30.360.10">
    <property type="entry name" value="Dihydrodipicolinate Reductase, domain 2"/>
    <property type="match status" value="1"/>
</dbReference>
<dbReference type="Pfam" id="PF22725">
    <property type="entry name" value="GFO_IDH_MocA_C3"/>
    <property type="match status" value="1"/>
</dbReference>
<name>A0A2P8D089_9BACT</name>
<dbReference type="InterPro" id="IPR036291">
    <property type="entry name" value="NAD(P)-bd_dom_sf"/>
</dbReference>
<dbReference type="EMBL" id="PYGD01000007">
    <property type="protein sequence ID" value="PSK90634.1"/>
    <property type="molecule type" value="Genomic_DNA"/>
</dbReference>
<dbReference type="SUPFAM" id="SSF55347">
    <property type="entry name" value="Glyceraldehyde-3-phosphate dehydrogenase-like, C-terminal domain"/>
    <property type="match status" value="1"/>
</dbReference>
<dbReference type="GO" id="GO:0000166">
    <property type="term" value="F:nucleotide binding"/>
    <property type="evidence" value="ECO:0007669"/>
    <property type="project" value="InterPro"/>
</dbReference>
<evidence type="ECO:0000259" key="1">
    <source>
        <dbReference type="Pfam" id="PF01408"/>
    </source>
</evidence>
<dbReference type="InterPro" id="IPR000683">
    <property type="entry name" value="Gfo/Idh/MocA-like_OxRdtase_N"/>
</dbReference>
<dbReference type="RefSeq" id="WP_106523920.1">
    <property type="nucleotide sequence ID" value="NZ_PYGD01000007.1"/>
</dbReference>
<evidence type="ECO:0000313" key="3">
    <source>
        <dbReference type="EMBL" id="PSK90634.1"/>
    </source>
</evidence>
<sequence length="334" mass="37521">MLKVGVFGAGHLGKIHIQQWLEIPGIILVGFFDPNDDNAASAITQYQVKRYTNAEELIAASDALDIVTNTTSHFDIAKGCLLQSRHLFIEKPMTHTMEEARELVKLVSEANVKCQVGHVERYNPAMLALRHRKLEPMFIETHRLAQFNPRGTDVAVILDLMIHDIDIILHLVKSPVRRISASGVAVISDTADIANARIEFDNGCVANLTASRISLKKMRKMRLFQKDAYIGIDFLDKKTEIIRLKAEDEARGFFDFPIEIGEGKQKTISVETPDIRQVNAIKEELADFALSVLQDKPVTVSVYDGLHAMDVAHQILQKMIVQMNPERGDKEQVM</sequence>
<dbReference type="InterPro" id="IPR055170">
    <property type="entry name" value="GFO_IDH_MocA-like_dom"/>
</dbReference>
<dbReference type="Gene3D" id="3.40.50.720">
    <property type="entry name" value="NAD(P)-binding Rossmann-like Domain"/>
    <property type="match status" value="1"/>
</dbReference>
<protein>
    <submittedName>
        <fullName evidence="3">Putative dehydrogenase</fullName>
    </submittedName>
</protein>
<dbReference type="InterPro" id="IPR051450">
    <property type="entry name" value="Gfo/Idh/MocA_Oxidoreductases"/>
</dbReference>
<feature type="domain" description="Gfo/Idh/MocA-like oxidoreductase N-terminal" evidence="1">
    <location>
        <begin position="2"/>
        <end position="118"/>
    </location>
</feature>